<protein>
    <submittedName>
        <fullName evidence="2">Endoglycoceramidase</fullName>
    </submittedName>
</protein>
<comment type="caution">
    <text evidence="2">The sequence shown here is derived from an EMBL/GenBank/DDBJ whole genome shotgun (WGS) entry which is preliminary data.</text>
</comment>
<dbReference type="Proteomes" id="UP000037510">
    <property type="component" value="Unassembled WGS sequence"/>
</dbReference>
<dbReference type="OrthoDB" id="7420587at2759"/>
<reference evidence="2 3" key="1">
    <citation type="journal article" date="2015" name="Genome Biol. Evol.">
        <title>The genome of winter moth (Operophtera brumata) provides a genomic perspective on sexual dimorphism and phenology.</title>
        <authorList>
            <person name="Derks M.F."/>
            <person name="Smit S."/>
            <person name="Salis L."/>
            <person name="Schijlen E."/>
            <person name="Bossers A."/>
            <person name="Mateman C."/>
            <person name="Pijl A.S."/>
            <person name="de Ridder D."/>
            <person name="Groenen M.A."/>
            <person name="Visser M.E."/>
            <person name="Megens H.J."/>
        </authorList>
    </citation>
    <scope>NUCLEOTIDE SEQUENCE [LARGE SCALE GENOMIC DNA]</scope>
    <source>
        <strain evidence="2">WM2013NL</strain>
        <tissue evidence="2">Head and thorax</tissue>
    </source>
</reference>
<proteinExistence type="predicted"/>
<dbReference type="EMBL" id="JTDY01001500">
    <property type="protein sequence ID" value="KOB73719.1"/>
    <property type="molecule type" value="Genomic_DNA"/>
</dbReference>
<keyword evidence="3" id="KW-1185">Reference proteome</keyword>
<name>A0A0L7LEC2_OPEBR</name>
<evidence type="ECO:0000313" key="3">
    <source>
        <dbReference type="Proteomes" id="UP000037510"/>
    </source>
</evidence>
<dbReference type="AlphaFoldDB" id="A0A0L7LEC2"/>
<sequence length="76" mass="8146">MTNSGGEALPSTLLVPLPGGPFPRPPRQQHSKERRNPPFPLDFLDPMGVEPDTGVPSPSLCCPAGDDPRTSIPHQH</sequence>
<evidence type="ECO:0000313" key="2">
    <source>
        <dbReference type="EMBL" id="KOB73719.1"/>
    </source>
</evidence>
<organism evidence="2 3">
    <name type="scientific">Operophtera brumata</name>
    <name type="common">Winter moth</name>
    <name type="synonym">Phalaena brumata</name>
    <dbReference type="NCBI Taxonomy" id="104452"/>
    <lineage>
        <taxon>Eukaryota</taxon>
        <taxon>Metazoa</taxon>
        <taxon>Ecdysozoa</taxon>
        <taxon>Arthropoda</taxon>
        <taxon>Hexapoda</taxon>
        <taxon>Insecta</taxon>
        <taxon>Pterygota</taxon>
        <taxon>Neoptera</taxon>
        <taxon>Endopterygota</taxon>
        <taxon>Lepidoptera</taxon>
        <taxon>Glossata</taxon>
        <taxon>Ditrysia</taxon>
        <taxon>Geometroidea</taxon>
        <taxon>Geometridae</taxon>
        <taxon>Larentiinae</taxon>
        <taxon>Operophtera</taxon>
    </lineage>
</organism>
<gene>
    <name evidence="2" type="ORF">OBRU01_10324</name>
</gene>
<feature type="region of interest" description="Disordered" evidence="1">
    <location>
        <begin position="1"/>
        <end position="76"/>
    </location>
</feature>
<accession>A0A0L7LEC2</accession>
<evidence type="ECO:0000256" key="1">
    <source>
        <dbReference type="SAM" id="MobiDB-lite"/>
    </source>
</evidence>